<comment type="caution">
    <text evidence="3">The sequence shown here is derived from an EMBL/GenBank/DDBJ whole genome shotgun (WGS) entry which is preliminary data.</text>
</comment>
<evidence type="ECO:0000313" key="4">
    <source>
        <dbReference type="Proteomes" id="UP001233999"/>
    </source>
</evidence>
<feature type="transmembrane region" description="Helical" evidence="2">
    <location>
        <begin position="112"/>
        <end position="134"/>
    </location>
</feature>
<keyword evidence="2" id="KW-0472">Membrane</keyword>
<evidence type="ECO:0000256" key="2">
    <source>
        <dbReference type="SAM" id="Phobius"/>
    </source>
</evidence>
<keyword evidence="4" id="KW-1185">Reference proteome</keyword>
<proteinExistence type="predicted"/>
<keyword evidence="2" id="KW-1133">Transmembrane helix</keyword>
<feature type="region of interest" description="Disordered" evidence="1">
    <location>
        <begin position="1"/>
        <end position="30"/>
    </location>
</feature>
<organism evidence="3 4">
    <name type="scientific">Diploptera punctata</name>
    <name type="common">Pacific beetle cockroach</name>
    <dbReference type="NCBI Taxonomy" id="6984"/>
    <lineage>
        <taxon>Eukaryota</taxon>
        <taxon>Metazoa</taxon>
        <taxon>Ecdysozoa</taxon>
        <taxon>Arthropoda</taxon>
        <taxon>Hexapoda</taxon>
        <taxon>Insecta</taxon>
        <taxon>Pterygota</taxon>
        <taxon>Neoptera</taxon>
        <taxon>Polyneoptera</taxon>
        <taxon>Dictyoptera</taxon>
        <taxon>Blattodea</taxon>
        <taxon>Blaberoidea</taxon>
        <taxon>Blaberidae</taxon>
        <taxon>Diplopterinae</taxon>
        <taxon>Diploptera</taxon>
    </lineage>
</organism>
<evidence type="ECO:0000256" key="1">
    <source>
        <dbReference type="SAM" id="MobiDB-lite"/>
    </source>
</evidence>
<dbReference type="EMBL" id="JASPKZ010000801">
    <property type="protein sequence ID" value="KAJ9599550.1"/>
    <property type="molecule type" value="Genomic_DNA"/>
</dbReference>
<name>A0AAD8AIW0_DIPPU</name>
<protein>
    <submittedName>
        <fullName evidence="3">Uncharacterized protein</fullName>
    </submittedName>
</protein>
<accession>A0AAD8AIW0</accession>
<dbReference type="AlphaFoldDB" id="A0AAD8AIW0"/>
<dbReference type="Proteomes" id="UP001233999">
    <property type="component" value="Unassembled WGS sequence"/>
</dbReference>
<reference evidence="3" key="2">
    <citation type="submission" date="2023-05" db="EMBL/GenBank/DDBJ databases">
        <authorList>
            <person name="Fouks B."/>
        </authorList>
    </citation>
    <scope>NUCLEOTIDE SEQUENCE</scope>
    <source>
        <strain evidence="3">Stay&amp;Tobe</strain>
        <tissue evidence="3">Testes</tissue>
    </source>
</reference>
<feature type="non-terminal residue" evidence="3">
    <location>
        <position position="169"/>
    </location>
</feature>
<evidence type="ECO:0000313" key="3">
    <source>
        <dbReference type="EMBL" id="KAJ9599550.1"/>
    </source>
</evidence>
<keyword evidence="2" id="KW-0812">Transmembrane</keyword>
<gene>
    <name evidence="3" type="ORF">L9F63_009977</name>
</gene>
<reference evidence="3" key="1">
    <citation type="journal article" date="2023" name="IScience">
        <title>Live-bearing cockroach genome reveals convergent evolutionary mechanisms linked to viviparity in insects and beyond.</title>
        <authorList>
            <person name="Fouks B."/>
            <person name="Harrison M.C."/>
            <person name="Mikhailova A.A."/>
            <person name="Marchal E."/>
            <person name="English S."/>
            <person name="Carruthers M."/>
            <person name="Jennings E.C."/>
            <person name="Chiamaka E.L."/>
            <person name="Frigard R.A."/>
            <person name="Pippel M."/>
            <person name="Attardo G.M."/>
            <person name="Benoit J.B."/>
            <person name="Bornberg-Bauer E."/>
            <person name="Tobe S.S."/>
        </authorList>
    </citation>
    <scope>NUCLEOTIDE SEQUENCE</scope>
    <source>
        <strain evidence="3">Stay&amp;Tobe</strain>
    </source>
</reference>
<sequence>RSGESLYFQHDRNHRPQTPPHTVATNPTSRSDESWYFQHGMAVDEDFQLIVISLSVRSDESWYFQHVNYDRTRAGIFNMVRPLTKTFSVIFPTYRKILTNFNQCRFTCVYKILSTAVATVLIVIVISLSVVMPIKALIVTHAMQYILVSDRTRDGIFNMEWPLTKTSSV</sequence>
<feature type="non-terminal residue" evidence="3">
    <location>
        <position position="1"/>
    </location>
</feature>